<dbReference type="EMBL" id="JALLBG020000227">
    <property type="protein sequence ID" value="KAL3758678.1"/>
    <property type="molecule type" value="Genomic_DNA"/>
</dbReference>
<reference evidence="10 11" key="1">
    <citation type="submission" date="2024-10" db="EMBL/GenBank/DDBJ databases">
        <title>Updated reference genomes for cyclostephanoid diatoms.</title>
        <authorList>
            <person name="Roberts W.R."/>
            <person name="Alverson A.J."/>
        </authorList>
    </citation>
    <scope>NUCLEOTIDE SEQUENCE [LARGE SCALE GENOMIC DNA]</scope>
    <source>
        <strain evidence="10 11">AJA232-27</strain>
    </source>
</reference>
<dbReference type="Proteomes" id="UP001530293">
    <property type="component" value="Unassembled WGS sequence"/>
</dbReference>
<dbReference type="GO" id="GO:0016491">
    <property type="term" value="F:oxidoreductase activity"/>
    <property type="evidence" value="ECO:0007669"/>
    <property type="project" value="UniProtKB-KW"/>
</dbReference>
<evidence type="ECO:0000256" key="6">
    <source>
        <dbReference type="SAM" id="MobiDB-lite"/>
    </source>
</evidence>
<dbReference type="Pfam" id="PF22366">
    <property type="entry name" value="NDH2_C"/>
    <property type="match status" value="1"/>
</dbReference>
<dbReference type="GO" id="GO:0005739">
    <property type="term" value="C:mitochondrion"/>
    <property type="evidence" value="ECO:0007669"/>
    <property type="project" value="UniProtKB-ARBA"/>
</dbReference>
<keyword evidence="11" id="KW-1185">Reference proteome</keyword>
<evidence type="ECO:0000313" key="10">
    <source>
        <dbReference type="EMBL" id="KAL3758678.1"/>
    </source>
</evidence>
<feature type="compositionally biased region" description="Polar residues" evidence="6">
    <location>
        <begin position="193"/>
        <end position="202"/>
    </location>
</feature>
<evidence type="ECO:0000259" key="8">
    <source>
        <dbReference type="Pfam" id="PF07992"/>
    </source>
</evidence>
<feature type="region of interest" description="Disordered" evidence="6">
    <location>
        <begin position="146"/>
        <end position="176"/>
    </location>
</feature>
<feature type="domain" description="External alternative NADH-ubiquinone oxidoreductase-like C-terminal" evidence="9">
    <location>
        <begin position="838"/>
        <end position="901"/>
    </location>
</feature>
<dbReference type="AlphaFoldDB" id="A0ABD3M713"/>
<dbReference type="PANTHER" id="PTHR43706:SF38">
    <property type="entry name" value="FAD_NAD(P)-BINDING DOMAIN-CONTAINING PROTEIN"/>
    <property type="match status" value="1"/>
</dbReference>
<evidence type="ECO:0000256" key="7">
    <source>
        <dbReference type="SAM" id="Phobius"/>
    </source>
</evidence>
<feature type="compositionally biased region" description="Low complexity" evidence="6">
    <location>
        <begin position="152"/>
        <end position="175"/>
    </location>
</feature>
<name>A0ABD3M713_9STRA</name>
<accession>A0ABD3M713</accession>
<dbReference type="InterPro" id="IPR036188">
    <property type="entry name" value="FAD/NAD-bd_sf"/>
</dbReference>
<keyword evidence="7" id="KW-1133">Transmembrane helix</keyword>
<comment type="similarity">
    <text evidence="1">Belongs to the NADH dehydrogenase family.</text>
</comment>
<dbReference type="PANTHER" id="PTHR43706">
    <property type="entry name" value="NADH DEHYDROGENASE"/>
    <property type="match status" value="1"/>
</dbReference>
<keyword evidence="5" id="KW-0520">NAD</keyword>
<evidence type="ECO:0000256" key="1">
    <source>
        <dbReference type="ARBA" id="ARBA00005272"/>
    </source>
</evidence>
<dbReference type="SUPFAM" id="SSF51905">
    <property type="entry name" value="FAD/NAD(P)-binding domain"/>
    <property type="match status" value="2"/>
</dbReference>
<keyword evidence="2" id="KW-0285">Flavoprotein</keyword>
<organism evidence="10 11">
    <name type="scientific">Discostella pseudostelligera</name>
    <dbReference type="NCBI Taxonomy" id="259834"/>
    <lineage>
        <taxon>Eukaryota</taxon>
        <taxon>Sar</taxon>
        <taxon>Stramenopiles</taxon>
        <taxon>Ochrophyta</taxon>
        <taxon>Bacillariophyta</taxon>
        <taxon>Coscinodiscophyceae</taxon>
        <taxon>Thalassiosirophycidae</taxon>
        <taxon>Stephanodiscales</taxon>
        <taxon>Stephanodiscaceae</taxon>
        <taxon>Discostella</taxon>
    </lineage>
</organism>
<dbReference type="Pfam" id="PF07992">
    <property type="entry name" value="Pyr_redox_2"/>
    <property type="match status" value="1"/>
</dbReference>
<evidence type="ECO:0000256" key="3">
    <source>
        <dbReference type="ARBA" id="ARBA00022827"/>
    </source>
</evidence>
<protein>
    <submittedName>
        <fullName evidence="10">Uncharacterized protein</fullName>
    </submittedName>
</protein>
<dbReference type="InterPro" id="IPR023753">
    <property type="entry name" value="FAD/NAD-binding_dom"/>
</dbReference>
<keyword evidence="7" id="KW-0472">Membrane</keyword>
<evidence type="ECO:0000256" key="2">
    <source>
        <dbReference type="ARBA" id="ARBA00022630"/>
    </source>
</evidence>
<keyword evidence="7" id="KW-0812">Transmembrane</keyword>
<evidence type="ECO:0000256" key="5">
    <source>
        <dbReference type="ARBA" id="ARBA00023027"/>
    </source>
</evidence>
<dbReference type="InterPro" id="IPR054585">
    <property type="entry name" value="NDH2-like_C"/>
</dbReference>
<keyword evidence="4" id="KW-0560">Oxidoreductase</keyword>
<feature type="transmembrane region" description="Helical" evidence="7">
    <location>
        <begin position="12"/>
        <end position="32"/>
    </location>
</feature>
<comment type="caution">
    <text evidence="10">The sequence shown here is derived from an EMBL/GenBank/DDBJ whole genome shotgun (WGS) entry which is preliminary data.</text>
</comment>
<feature type="domain" description="FAD/NAD(P)-binding" evidence="8">
    <location>
        <begin position="383"/>
        <end position="785"/>
    </location>
</feature>
<sequence>MAAVGSGKIAQFRLFLTMAVNIVLMLLVVAAGTSVAASSMASGGGPSGSGSTSTPALFVMQASSSSAFSNRQPLLHQWQSSVSSSKISSATRSAPWKKQCTQSTSRRQSILLACSSSNNHGNSMDKSSQHAQQQLLMNDSMITITPASTTSRNNNQRPPRWQPQRKPTSSSTPTSYHYIGVDAMAAEMESASRKSITSNNYAQQQQQQFHHRDSYNNGYYHQDENVEEDDPHVMEFANYLLALQAELEMKLEEEKNGASATTSIIGNESETAFDPSSTTMSTPMSELQAQQQEQKVADNNTDEINAQTTADIMGDKFLHMLSNEVQYKKLINQSPYSLTDVEYSVLVQRFLDNFEDGMQKKNGKFAGMSKLKRMNMPREDRKTVVVVGTGWASHSFVKLASTYDLRIVVVSPVNHFVFTPMLASAAVGTVEYRSMTEPIRVTNPFIDNFVEGRAIGVDVDARKLIVQLTSMATVTGAFKGVAATAPCRLEPDPVLTQLVYDEDGMPRRDETQGAGGVIELYYDHLICAVGTASNSGVVPGAKEYCFNLKTAQDSKRLRTAIGEALELASRPDVQEYYYQENDEETRIQALEERRRRVRIAVVGGGPTGVELSGELCDFFRQVCREPGGAYHRLAEDVSVMLIHGGSDLLPSMDPELRERALHALQAQGVDVRLNTRLNEVGRDYIKVCKKGSDIIETIPLGCTIWAAGNAPVPFVRELLSQLPESAAGSGGRINVDQWMRCPTHSLDSFGSILVLGDVACSEARYKYDPSPSPLPQTAQVAGQQGAFVARMLNRGYDLQQTPPKLPELTDSEAFSLLRVWLLARGLEESPGFNFLSLGLLAYVGQEEALNQVMLGNVPLFNYSGKIAFALWRSVYLAKQASSRNQALIAFDWLRTETFGRDITRL</sequence>
<gene>
    <name evidence="10" type="ORF">ACHAWU_005264</name>
</gene>
<evidence type="ECO:0000259" key="9">
    <source>
        <dbReference type="Pfam" id="PF22366"/>
    </source>
</evidence>
<evidence type="ECO:0000313" key="11">
    <source>
        <dbReference type="Proteomes" id="UP001530293"/>
    </source>
</evidence>
<feature type="region of interest" description="Disordered" evidence="6">
    <location>
        <begin position="190"/>
        <end position="220"/>
    </location>
</feature>
<dbReference type="InterPro" id="IPR045024">
    <property type="entry name" value="NDH-2"/>
</dbReference>
<keyword evidence="3" id="KW-0274">FAD</keyword>
<dbReference type="Gene3D" id="3.50.50.100">
    <property type="match status" value="1"/>
</dbReference>
<evidence type="ECO:0000256" key="4">
    <source>
        <dbReference type="ARBA" id="ARBA00023002"/>
    </source>
</evidence>
<proteinExistence type="inferred from homology"/>